<name>A0A813URE2_9BILA</name>
<evidence type="ECO:0000313" key="4">
    <source>
        <dbReference type="EMBL" id="CAF4038944.1"/>
    </source>
</evidence>
<dbReference type="Proteomes" id="UP000663845">
    <property type="component" value="Unassembled WGS sequence"/>
</dbReference>
<dbReference type="EMBL" id="CAJOAZ010004000">
    <property type="protein sequence ID" value="CAF4038944.1"/>
    <property type="molecule type" value="Genomic_DNA"/>
</dbReference>
<dbReference type="Proteomes" id="UP000663891">
    <property type="component" value="Unassembled WGS sequence"/>
</dbReference>
<evidence type="ECO:0000313" key="3">
    <source>
        <dbReference type="EMBL" id="CAF3517502.1"/>
    </source>
</evidence>
<dbReference type="OrthoDB" id="9977631at2759"/>
<gene>
    <name evidence="2" type="ORF">JYZ213_LOCUS6622</name>
    <name evidence="3" type="ORF">OKA104_LOCUS2403</name>
    <name evidence="4" type="ORF">OXD698_LOCUS31797</name>
    <name evidence="1" type="ORF">VCS650_LOCUS3999</name>
</gene>
<comment type="caution">
    <text evidence="2">The sequence shown here is derived from an EMBL/GenBank/DDBJ whole genome shotgun (WGS) entry which is preliminary data.</text>
</comment>
<protein>
    <submittedName>
        <fullName evidence="2">Uncharacterized protein</fullName>
    </submittedName>
</protein>
<dbReference type="Proteomes" id="UP000663844">
    <property type="component" value="Unassembled WGS sequence"/>
</dbReference>
<evidence type="ECO:0000313" key="1">
    <source>
        <dbReference type="EMBL" id="CAF0800713.1"/>
    </source>
</evidence>
<dbReference type="EMBL" id="CAJOAY010000065">
    <property type="protein sequence ID" value="CAF3517502.1"/>
    <property type="molecule type" value="Genomic_DNA"/>
</dbReference>
<dbReference type="AlphaFoldDB" id="A0A813URE2"/>
<proteinExistence type="predicted"/>
<dbReference type="EMBL" id="CAJNON010000022">
    <property type="protein sequence ID" value="CAF0800713.1"/>
    <property type="molecule type" value="Genomic_DNA"/>
</dbReference>
<evidence type="ECO:0000313" key="5">
    <source>
        <dbReference type="Proteomes" id="UP000663845"/>
    </source>
</evidence>
<evidence type="ECO:0000313" key="2">
    <source>
        <dbReference type="EMBL" id="CAF0826948.1"/>
    </source>
</evidence>
<accession>A0A813URE2</accession>
<organism evidence="2 5">
    <name type="scientific">Adineta steineri</name>
    <dbReference type="NCBI Taxonomy" id="433720"/>
    <lineage>
        <taxon>Eukaryota</taxon>
        <taxon>Metazoa</taxon>
        <taxon>Spiralia</taxon>
        <taxon>Gnathifera</taxon>
        <taxon>Rotifera</taxon>
        <taxon>Eurotatoria</taxon>
        <taxon>Bdelloidea</taxon>
        <taxon>Adinetida</taxon>
        <taxon>Adinetidae</taxon>
        <taxon>Adineta</taxon>
    </lineage>
</organism>
<dbReference type="Proteomes" id="UP000663881">
    <property type="component" value="Unassembled WGS sequence"/>
</dbReference>
<reference evidence="2" key="1">
    <citation type="submission" date="2021-02" db="EMBL/GenBank/DDBJ databases">
        <authorList>
            <person name="Nowell W R."/>
        </authorList>
    </citation>
    <scope>NUCLEOTIDE SEQUENCE</scope>
</reference>
<dbReference type="EMBL" id="CAJNOG010000042">
    <property type="protein sequence ID" value="CAF0826948.1"/>
    <property type="molecule type" value="Genomic_DNA"/>
</dbReference>
<sequence>MFICVLMSVGNLYGYPSESFNEPIINYSYGLDDLHHQQFANNEHDLKLLNMNDDKQLLLPYMNYIHKRLIDF</sequence>